<evidence type="ECO:0000259" key="2">
    <source>
        <dbReference type="Pfam" id="PF11250"/>
    </source>
</evidence>
<dbReference type="EMBL" id="CM035406">
    <property type="protein sequence ID" value="KAH7446236.1"/>
    <property type="molecule type" value="Genomic_DNA"/>
</dbReference>
<evidence type="ECO:0000313" key="3">
    <source>
        <dbReference type="EMBL" id="KAH7446236.1"/>
    </source>
</evidence>
<proteinExistence type="inferred from homology"/>
<organism evidence="3 4">
    <name type="scientific">Ceratopteris richardii</name>
    <name type="common">Triangle waterfern</name>
    <dbReference type="NCBI Taxonomy" id="49495"/>
    <lineage>
        <taxon>Eukaryota</taxon>
        <taxon>Viridiplantae</taxon>
        <taxon>Streptophyta</taxon>
        <taxon>Embryophyta</taxon>
        <taxon>Tracheophyta</taxon>
        <taxon>Polypodiopsida</taxon>
        <taxon>Polypodiidae</taxon>
        <taxon>Polypodiales</taxon>
        <taxon>Pteridineae</taxon>
        <taxon>Pteridaceae</taxon>
        <taxon>Parkerioideae</taxon>
        <taxon>Ceratopteris</taxon>
    </lineage>
</organism>
<dbReference type="InterPro" id="IPR021410">
    <property type="entry name" value="FAF"/>
</dbReference>
<protein>
    <recommendedName>
        <fullName evidence="2">FAF domain-containing protein</fullName>
    </recommendedName>
</protein>
<reference evidence="3" key="1">
    <citation type="submission" date="2021-08" db="EMBL/GenBank/DDBJ databases">
        <title>WGS assembly of Ceratopteris richardii.</title>
        <authorList>
            <person name="Marchant D.B."/>
            <person name="Chen G."/>
            <person name="Jenkins J."/>
            <person name="Shu S."/>
            <person name="Leebens-Mack J."/>
            <person name="Grimwood J."/>
            <person name="Schmutz J."/>
            <person name="Soltis P."/>
            <person name="Soltis D."/>
            <person name="Chen Z.-H."/>
        </authorList>
    </citation>
    <scope>NUCLEOTIDE SEQUENCE</scope>
    <source>
        <strain evidence="3">Whitten #5841</strain>
        <tissue evidence="3">Leaf</tissue>
    </source>
</reference>
<keyword evidence="4" id="KW-1185">Reference proteome</keyword>
<comment type="similarity">
    <text evidence="1">Belongs to the fantastic four family.</text>
</comment>
<dbReference type="OrthoDB" id="1916983at2759"/>
<name>A0A8T2VKB4_CERRI</name>
<dbReference type="AlphaFoldDB" id="A0A8T2VKB4"/>
<dbReference type="PANTHER" id="PTHR33155:SF75">
    <property type="entry name" value="OS02G0750800 PROTEIN"/>
    <property type="match status" value="1"/>
</dbReference>
<feature type="domain" description="FAF" evidence="2">
    <location>
        <begin position="79"/>
        <end position="145"/>
    </location>
</feature>
<evidence type="ECO:0000313" key="4">
    <source>
        <dbReference type="Proteomes" id="UP000825935"/>
    </source>
</evidence>
<dbReference type="InterPro" id="IPR046431">
    <property type="entry name" value="FAF_dom"/>
</dbReference>
<sequence>MTYMVNQLPQLFEFAAHAEGKDNIELTHHPVQYGNFTRIVREEQRRPASLCCELNGRAEAKVQASASTSCGGVRKARREFPPPLEIHTTRQISSNGGTLPRRTVQRVCLKPIRRDGRLLLIETEKPAITAYMEASRSDGRLQLRLHHPDETFMCETNADAQHVCEDQMMAPLSTKHSVKEEDRSSTQLPLSRRNHKAIICCDIIRNSSIISSPRQVLRIALTVKPPMSLKDQTLIWPRNDRPSSTISVAAIPLSFSKEALMQGTHKARRLHIIRRLRGRQTRLRKCKHALHISGTSIYRVYKSFIGNCRAHATKTNTIKYAERQIRRKWARSGNATKYAETRSRKWRISGKASMRTSLESGVSVRRACTLTIVDAHSSRQNVGATSIVTQMLQACNWISPRNCRTNMLLPEDNCFHGYSPSHANLCRFRPMTILNA</sequence>
<dbReference type="PANTHER" id="PTHR33155">
    <property type="entry name" value="FANTASTIC FOUR-LIKE PROTEIN (DUF3049)"/>
    <property type="match status" value="1"/>
</dbReference>
<evidence type="ECO:0000256" key="1">
    <source>
        <dbReference type="ARBA" id="ARBA00008690"/>
    </source>
</evidence>
<dbReference type="Pfam" id="PF11250">
    <property type="entry name" value="FAF"/>
    <property type="match status" value="1"/>
</dbReference>
<accession>A0A8T2VKB4</accession>
<gene>
    <name evidence="3" type="ORF">KP509_01G046200</name>
</gene>
<dbReference type="Proteomes" id="UP000825935">
    <property type="component" value="Chromosome 1"/>
</dbReference>
<comment type="caution">
    <text evidence="3">The sequence shown here is derived from an EMBL/GenBank/DDBJ whole genome shotgun (WGS) entry which is preliminary data.</text>
</comment>